<accession>A0AA86ND71</accession>
<reference evidence="2 3" key="2">
    <citation type="submission" date="2024-07" db="EMBL/GenBank/DDBJ databases">
        <authorList>
            <person name="Akdeniz Z."/>
        </authorList>
    </citation>
    <scope>NUCLEOTIDE SEQUENCE [LARGE SCALE GENOMIC DNA]</scope>
</reference>
<evidence type="ECO:0000313" key="2">
    <source>
        <dbReference type="EMBL" id="CAL6057361.1"/>
    </source>
</evidence>
<keyword evidence="3" id="KW-1185">Reference proteome</keyword>
<protein>
    <submittedName>
        <fullName evidence="1">Uncharacterized protein</fullName>
    </submittedName>
</protein>
<name>A0AA86ND71_9EUKA</name>
<organism evidence="1">
    <name type="scientific">Hexamita inflata</name>
    <dbReference type="NCBI Taxonomy" id="28002"/>
    <lineage>
        <taxon>Eukaryota</taxon>
        <taxon>Metamonada</taxon>
        <taxon>Diplomonadida</taxon>
        <taxon>Hexamitidae</taxon>
        <taxon>Hexamitinae</taxon>
        <taxon>Hexamita</taxon>
    </lineage>
</organism>
<evidence type="ECO:0000313" key="1">
    <source>
        <dbReference type="EMBL" id="CAI9917198.1"/>
    </source>
</evidence>
<evidence type="ECO:0000313" key="3">
    <source>
        <dbReference type="Proteomes" id="UP001642409"/>
    </source>
</evidence>
<dbReference type="Proteomes" id="UP001642409">
    <property type="component" value="Unassembled WGS sequence"/>
</dbReference>
<gene>
    <name evidence="2" type="ORF">HINF_LOCUS47469</name>
    <name evidence="1" type="ORF">HINF_LOCUS4843</name>
</gene>
<reference evidence="1" key="1">
    <citation type="submission" date="2023-06" db="EMBL/GenBank/DDBJ databases">
        <authorList>
            <person name="Kurt Z."/>
        </authorList>
    </citation>
    <scope>NUCLEOTIDE SEQUENCE</scope>
</reference>
<sequence>MDESYHSDYSNVEQLLAAQSSMMTDTSISTYRSNAQTSIYTDDKPKNNYSYQPNPITYSSKQYKYDNNVKQQSLDINNQINNNQIQYQQQQQYNQLPQQQQQVNIPPQQQNRNFQNPYSPQYLQLSEVERLRNLMNKLRQSFQNGQIPEELYRIQYKEVKTLYIEALEDVVR</sequence>
<proteinExistence type="predicted"/>
<dbReference type="EMBL" id="CAXDID020000214">
    <property type="protein sequence ID" value="CAL6057361.1"/>
    <property type="molecule type" value="Genomic_DNA"/>
</dbReference>
<dbReference type="EMBL" id="CATOUU010000126">
    <property type="protein sequence ID" value="CAI9917198.1"/>
    <property type="molecule type" value="Genomic_DNA"/>
</dbReference>
<dbReference type="AlphaFoldDB" id="A0AA86ND71"/>
<comment type="caution">
    <text evidence="1">The sequence shown here is derived from an EMBL/GenBank/DDBJ whole genome shotgun (WGS) entry which is preliminary data.</text>
</comment>